<dbReference type="AlphaFoldDB" id="A0A370DR37"/>
<feature type="region of interest" description="Disordered" evidence="1">
    <location>
        <begin position="1"/>
        <end position="26"/>
    </location>
</feature>
<dbReference type="InterPro" id="IPR051043">
    <property type="entry name" value="Sulfatase_Mod_Factor_Kinase"/>
</dbReference>
<evidence type="ECO:0000313" key="3">
    <source>
        <dbReference type="EMBL" id="RDH87532.1"/>
    </source>
</evidence>
<evidence type="ECO:0000259" key="2">
    <source>
        <dbReference type="Pfam" id="PF03781"/>
    </source>
</evidence>
<dbReference type="Proteomes" id="UP000254771">
    <property type="component" value="Unassembled WGS sequence"/>
</dbReference>
<dbReference type="InterPro" id="IPR016187">
    <property type="entry name" value="CTDL_fold"/>
</dbReference>
<organism evidence="3 4">
    <name type="scientific">endosymbiont of Escarpia spicata</name>
    <dbReference type="NCBI Taxonomy" id="2200908"/>
    <lineage>
        <taxon>Bacteria</taxon>
        <taxon>Pseudomonadati</taxon>
        <taxon>Pseudomonadota</taxon>
        <taxon>Gammaproteobacteria</taxon>
        <taxon>sulfur-oxidizing symbionts</taxon>
    </lineage>
</organism>
<accession>A0A370DR37</accession>
<keyword evidence="4" id="KW-1185">Reference proteome</keyword>
<dbReference type="InterPro" id="IPR005532">
    <property type="entry name" value="SUMF_dom"/>
</dbReference>
<evidence type="ECO:0000313" key="4">
    <source>
        <dbReference type="Proteomes" id="UP000254771"/>
    </source>
</evidence>
<name>A0A370DR37_9GAMM</name>
<feature type="domain" description="Sulfatase-modifying factor enzyme-like" evidence="2">
    <location>
        <begin position="8"/>
        <end position="133"/>
    </location>
</feature>
<evidence type="ECO:0000256" key="1">
    <source>
        <dbReference type="SAM" id="MobiDB-lite"/>
    </source>
</evidence>
<feature type="compositionally biased region" description="Polar residues" evidence="1">
    <location>
        <begin position="9"/>
        <end position="22"/>
    </location>
</feature>
<proteinExistence type="predicted"/>
<gene>
    <name evidence="3" type="ORF">DIZ78_02880</name>
</gene>
<dbReference type="Pfam" id="PF03781">
    <property type="entry name" value="FGE-sulfatase"/>
    <property type="match status" value="1"/>
</dbReference>
<dbReference type="GO" id="GO:0120147">
    <property type="term" value="F:formylglycine-generating oxidase activity"/>
    <property type="evidence" value="ECO:0007669"/>
    <property type="project" value="TreeGrafter"/>
</dbReference>
<dbReference type="EMBL" id="QFXE01000005">
    <property type="protein sequence ID" value="RDH87532.1"/>
    <property type="molecule type" value="Genomic_DNA"/>
</dbReference>
<comment type="caution">
    <text evidence="3">The sequence shown here is derived from an EMBL/GenBank/DDBJ whole genome shotgun (WGS) entry which is preliminary data.</text>
</comment>
<dbReference type="Gene3D" id="3.90.1580.10">
    <property type="entry name" value="paralog of FGE (formylglycine-generating enzyme)"/>
    <property type="match status" value="1"/>
</dbReference>
<reference evidence="3 4" key="1">
    <citation type="journal article" date="2018" name="ISME J.">
        <title>Endosymbiont genomes yield clues of tubeworm success.</title>
        <authorList>
            <person name="Li Y."/>
            <person name="Liles M.R."/>
            <person name="Halanych K.M."/>
        </authorList>
    </citation>
    <scope>NUCLEOTIDE SEQUENCE [LARGE SCALE GENOMIC DNA]</scope>
    <source>
        <strain evidence="3">A1462</strain>
    </source>
</reference>
<dbReference type="InterPro" id="IPR042095">
    <property type="entry name" value="SUMF_sf"/>
</dbReference>
<protein>
    <recommendedName>
        <fullName evidence="2">Sulfatase-modifying factor enzyme-like domain-containing protein</fullName>
    </recommendedName>
</protein>
<dbReference type="PANTHER" id="PTHR23150">
    <property type="entry name" value="SULFATASE MODIFYING FACTOR 1, 2"/>
    <property type="match status" value="1"/>
</dbReference>
<sequence length="142" mass="15828">MGYRVSPPTEWQWQQAATSGNPGQDYPWGSEYESGRANIDETVRGAGSHYLRRTTAVGIYPQGNSVQDISDLAGNVWEWCLNERGEPANVQASGTERRVLRGGSWFGLRGRARASIRRYHVPASRSSRLGFRLSCSSPIRKN</sequence>
<dbReference type="PANTHER" id="PTHR23150:SF19">
    <property type="entry name" value="FORMYLGLYCINE-GENERATING ENZYME"/>
    <property type="match status" value="1"/>
</dbReference>
<dbReference type="SUPFAM" id="SSF56436">
    <property type="entry name" value="C-type lectin-like"/>
    <property type="match status" value="1"/>
</dbReference>